<accession>A0A1I1I0K5</accession>
<dbReference type="Gene3D" id="3.40.50.10600">
    <property type="entry name" value="SpoIIaa-like domains"/>
    <property type="match status" value="1"/>
</dbReference>
<dbReference type="SUPFAM" id="SSF52091">
    <property type="entry name" value="SpoIIaa-like"/>
    <property type="match status" value="1"/>
</dbReference>
<gene>
    <name evidence="1" type="ORF">SAMN04488102_104272</name>
</gene>
<dbReference type="Proteomes" id="UP000199612">
    <property type="component" value="Unassembled WGS sequence"/>
</dbReference>
<dbReference type="AlphaFoldDB" id="A0A1I1I0K5"/>
<name>A0A1I1I0K5_9LACT</name>
<dbReference type="EMBL" id="FOLT01000004">
    <property type="protein sequence ID" value="SFC29959.1"/>
    <property type="molecule type" value="Genomic_DNA"/>
</dbReference>
<protein>
    <submittedName>
        <fullName evidence="1">SpoIIAA-like</fullName>
    </submittedName>
</protein>
<keyword evidence="2" id="KW-1185">Reference proteome</keyword>
<dbReference type="InterPro" id="IPR021866">
    <property type="entry name" value="SpoIIAA-like"/>
</dbReference>
<dbReference type="OrthoDB" id="2389786at2"/>
<dbReference type="STRING" id="753702.SAMN04488102_104272"/>
<sequence>MLIKTNDLPHVIEIVIDDEITEEDIQEFEDYFSQKKETQEKVNMLIDIRDIDYSLDGFIADTKFTTSHLEDFNKVAMVSDDKWIEYAEKVAQLMPEVEVAHFDPDQRDKAIAWLS</sequence>
<dbReference type="RefSeq" id="WP_091529609.1">
    <property type="nucleotide sequence ID" value="NZ_FOLT01000004.1"/>
</dbReference>
<dbReference type="InterPro" id="IPR038396">
    <property type="entry name" value="SpoIIAA-like_sf"/>
</dbReference>
<organism evidence="1 2">
    <name type="scientific">Alkalibacterium subtropicum</name>
    <dbReference type="NCBI Taxonomy" id="753702"/>
    <lineage>
        <taxon>Bacteria</taxon>
        <taxon>Bacillati</taxon>
        <taxon>Bacillota</taxon>
        <taxon>Bacilli</taxon>
        <taxon>Lactobacillales</taxon>
        <taxon>Carnobacteriaceae</taxon>
        <taxon>Alkalibacterium</taxon>
    </lineage>
</organism>
<reference evidence="2" key="1">
    <citation type="submission" date="2016-10" db="EMBL/GenBank/DDBJ databases">
        <authorList>
            <person name="Varghese N."/>
            <person name="Submissions S."/>
        </authorList>
    </citation>
    <scope>NUCLEOTIDE SEQUENCE [LARGE SCALE GENOMIC DNA]</scope>
    <source>
        <strain evidence="2">DSM 23664</strain>
    </source>
</reference>
<dbReference type="InterPro" id="IPR036513">
    <property type="entry name" value="STAS_dom_sf"/>
</dbReference>
<proteinExistence type="predicted"/>
<evidence type="ECO:0000313" key="2">
    <source>
        <dbReference type="Proteomes" id="UP000199612"/>
    </source>
</evidence>
<dbReference type="Pfam" id="PF11964">
    <property type="entry name" value="SpoIIAA-like"/>
    <property type="match status" value="1"/>
</dbReference>
<evidence type="ECO:0000313" key="1">
    <source>
        <dbReference type="EMBL" id="SFC29959.1"/>
    </source>
</evidence>